<dbReference type="AlphaFoldDB" id="X1AA38"/>
<evidence type="ECO:0000313" key="1">
    <source>
        <dbReference type="EMBL" id="GAG78619.1"/>
    </source>
</evidence>
<reference evidence="1" key="1">
    <citation type="journal article" date="2014" name="Front. Microbiol.">
        <title>High frequency of phylogenetically diverse reductive dehalogenase-homologous genes in deep subseafloor sedimentary metagenomes.</title>
        <authorList>
            <person name="Kawai M."/>
            <person name="Futagami T."/>
            <person name="Toyoda A."/>
            <person name="Takaki Y."/>
            <person name="Nishi S."/>
            <person name="Hori S."/>
            <person name="Arai W."/>
            <person name="Tsubouchi T."/>
            <person name="Morono Y."/>
            <person name="Uchiyama I."/>
            <person name="Ito T."/>
            <person name="Fujiyama A."/>
            <person name="Inagaki F."/>
            <person name="Takami H."/>
        </authorList>
    </citation>
    <scope>NUCLEOTIDE SEQUENCE</scope>
    <source>
        <strain evidence="1">Expedition CK06-06</strain>
    </source>
</reference>
<gene>
    <name evidence="1" type="ORF">S01H4_35425</name>
</gene>
<proteinExistence type="predicted"/>
<protein>
    <submittedName>
        <fullName evidence="1">Uncharacterized protein</fullName>
    </submittedName>
</protein>
<dbReference type="EMBL" id="BART01018836">
    <property type="protein sequence ID" value="GAG78619.1"/>
    <property type="molecule type" value="Genomic_DNA"/>
</dbReference>
<accession>X1AA38</accession>
<feature type="non-terminal residue" evidence="1">
    <location>
        <position position="39"/>
    </location>
</feature>
<organism evidence="1">
    <name type="scientific">marine sediment metagenome</name>
    <dbReference type="NCBI Taxonomy" id="412755"/>
    <lineage>
        <taxon>unclassified sequences</taxon>
        <taxon>metagenomes</taxon>
        <taxon>ecological metagenomes</taxon>
    </lineage>
</organism>
<sequence length="39" mass="4485">MTKKFYVAEAMLKVLRECDITHCHKCVLNTLCDGIPFNV</sequence>
<comment type="caution">
    <text evidence="1">The sequence shown here is derived from an EMBL/GenBank/DDBJ whole genome shotgun (WGS) entry which is preliminary data.</text>
</comment>
<name>X1AA38_9ZZZZ</name>